<evidence type="ECO:0000256" key="1">
    <source>
        <dbReference type="SAM" id="Phobius"/>
    </source>
</evidence>
<evidence type="ECO:0000313" key="2">
    <source>
        <dbReference type="EMBL" id="RHZ50391.1"/>
    </source>
</evidence>
<dbReference type="EMBL" id="PQFF01000432">
    <property type="protein sequence ID" value="RHZ50391.1"/>
    <property type="molecule type" value="Genomic_DNA"/>
</dbReference>
<keyword evidence="1" id="KW-0812">Transmembrane</keyword>
<organism evidence="2 3">
    <name type="scientific">Diversispora epigaea</name>
    <dbReference type="NCBI Taxonomy" id="1348612"/>
    <lineage>
        <taxon>Eukaryota</taxon>
        <taxon>Fungi</taxon>
        <taxon>Fungi incertae sedis</taxon>
        <taxon>Mucoromycota</taxon>
        <taxon>Glomeromycotina</taxon>
        <taxon>Glomeromycetes</taxon>
        <taxon>Diversisporales</taxon>
        <taxon>Diversisporaceae</taxon>
        <taxon>Diversispora</taxon>
    </lineage>
</organism>
<keyword evidence="3" id="KW-1185">Reference proteome</keyword>
<protein>
    <submittedName>
        <fullName evidence="2">Uncharacterized protein</fullName>
    </submittedName>
</protein>
<comment type="caution">
    <text evidence="2">The sequence shown here is derived from an EMBL/GenBank/DDBJ whole genome shotgun (WGS) entry which is preliminary data.</text>
</comment>
<feature type="transmembrane region" description="Helical" evidence="1">
    <location>
        <begin position="209"/>
        <end position="229"/>
    </location>
</feature>
<accession>A0A397GHG3</accession>
<dbReference type="Proteomes" id="UP000266861">
    <property type="component" value="Unassembled WGS sequence"/>
</dbReference>
<keyword evidence="1" id="KW-0472">Membrane</keyword>
<reference evidence="2 3" key="1">
    <citation type="submission" date="2018-08" db="EMBL/GenBank/DDBJ databases">
        <title>Genome and evolution of the arbuscular mycorrhizal fungus Diversispora epigaea (formerly Glomus versiforme) and its bacterial endosymbionts.</title>
        <authorList>
            <person name="Sun X."/>
            <person name="Fei Z."/>
            <person name="Harrison M."/>
        </authorList>
    </citation>
    <scope>NUCLEOTIDE SEQUENCE [LARGE SCALE GENOMIC DNA]</scope>
    <source>
        <strain evidence="2 3">IT104</strain>
    </source>
</reference>
<feature type="transmembrane region" description="Helical" evidence="1">
    <location>
        <begin position="96"/>
        <end position="118"/>
    </location>
</feature>
<feature type="transmembrane region" description="Helical" evidence="1">
    <location>
        <begin position="147"/>
        <end position="165"/>
    </location>
</feature>
<gene>
    <name evidence="2" type="ORF">Glove_499g13</name>
</gene>
<evidence type="ECO:0000313" key="3">
    <source>
        <dbReference type="Proteomes" id="UP000266861"/>
    </source>
</evidence>
<dbReference type="AlphaFoldDB" id="A0A397GHG3"/>
<feature type="transmembrane region" description="Helical" evidence="1">
    <location>
        <begin position="241"/>
        <end position="262"/>
    </location>
</feature>
<name>A0A397GHG3_9GLOM</name>
<sequence length="280" mass="31751">MSIYKFDLLTSSGASALSASFSNLTTPPPKTATTNSSCLNAIWFLVINLEEEGNPTTYYIIQVVGRLSLSTILALRAHQINESINPGTRFFERFEVWLATIFLIAQFALEGLFLSTLFQVDCADFGFVQCKAKIDSELESHGFSNTAPSYAGMALVIALVGIFRLRLEELVNLYIIPRREIIANPQLQPILNNVQQPKRRSSLIQIFKGWNCLGIIIICLYYICRIVYWSIKGVDQPSLQLVLLILRVLISYFITYDIYFVSSSHLFYLNFRLQEFAANE</sequence>
<proteinExistence type="predicted"/>
<keyword evidence="1" id="KW-1133">Transmembrane helix</keyword>